<protein>
    <submittedName>
        <fullName evidence="1">Uncharacterized protein</fullName>
    </submittedName>
</protein>
<sequence length="235" mass="27513">MHEFTMTQIDLKVRLFIISDAAKTYSKAAVLAEFKLIDYHRASLNYLEAAISLCYISPERACVYFRKSIKAFINSEEIDFAIYLSMLCGYMYGAKFSDDCLSIQFYKFAHRLRIQNQKDHKCIIKDKDLREIGKDNPQELLKWQTIIRSNNTICKKKNKPLDLCLKCIYAHAKLDDDFDGYLYFQDQYKKSFKIRKPFSKITYVVKNRRGSRDEINYTPVSSDSGICINTQKKSS</sequence>
<evidence type="ECO:0000313" key="1">
    <source>
        <dbReference type="EMBL" id="KII62550.1"/>
    </source>
</evidence>
<comment type="caution">
    <text evidence="1">The sequence shown here is derived from an EMBL/GenBank/DDBJ whole genome shotgun (WGS) entry which is preliminary data.</text>
</comment>
<accession>A0A0C2M686</accession>
<dbReference type="EMBL" id="JWZT01004942">
    <property type="protein sequence ID" value="KII62550.1"/>
    <property type="molecule type" value="Genomic_DNA"/>
</dbReference>
<proteinExistence type="predicted"/>
<dbReference type="Proteomes" id="UP000031668">
    <property type="component" value="Unassembled WGS sequence"/>
</dbReference>
<evidence type="ECO:0000313" key="2">
    <source>
        <dbReference type="Proteomes" id="UP000031668"/>
    </source>
</evidence>
<organism evidence="1 2">
    <name type="scientific">Thelohanellus kitauei</name>
    <name type="common">Myxosporean</name>
    <dbReference type="NCBI Taxonomy" id="669202"/>
    <lineage>
        <taxon>Eukaryota</taxon>
        <taxon>Metazoa</taxon>
        <taxon>Cnidaria</taxon>
        <taxon>Myxozoa</taxon>
        <taxon>Myxosporea</taxon>
        <taxon>Bivalvulida</taxon>
        <taxon>Platysporina</taxon>
        <taxon>Myxobolidae</taxon>
        <taxon>Thelohanellus</taxon>
    </lineage>
</organism>
<dbReference type="AlphaFoldDB" id="A0A0C2M686"/>
<keyword evidence="2" id="KW-1185">Reference proteome</keyword>
<reference evidence="1 2" key="1">
    <citation type="journal article" date="2014" name="Genome Biol. Evol.">
        <title>The genome of the myxosporean Thelohanellus kitauei shows adaptations to nutrient acquisition within its fish host.</title>
        <authorList>
            <person name="Yang Y."/>
            <person name="Xiong J."/>
            <person name="Zhou Z."/>
            <person name="Huo F."/>
            <person name="Miao W."/>
            <person name="Ran C."/>
            <person name="Liu Y."/>
            <person name="Zhang J."/>
            <person name="Feng J."/>
            <person name="Wang M."/>
            <person name="Wang M."/>
            <person name="Wang L."/>
            <person name="Yao B."/>
        </authorList>
    </citation>
    <scope>NUCLEOTIDE SEQUENCE [LARGE SCALE GENOMIC DNA]</scope>
    <source>
        <strain evidence="1">Wuqing</strain>
    </source>
</reference>
<name>A0A0C2M686_THEKT</name>
<gene>
    <name evidence="1" type="ORF">RF11_16214</name>
</gene>